<name>A0A6N7C2E2_9GAMM</name>
<comment type="caution">
    <text evidence="1">The sequence shown here is derived from an EMBL/GenBank/DDBJ whole genome shotgun (WGS) entry which is preliminary data.</text>
</comment>
<accession>A0A6N7C2E2</accession>
<sequence>MKTEVEKISPDINYMTLKEWPKAHEVWGDDGFERINQLLDKAVHLVGRKAPNEAPHYAGLSENKSKAGKTPVVFIDCDSLNRYHISERHIKDGKLPKPDRASAFK</sequence>
<proteinExistence type="predicted"/>
<evidence type="ECO:0000313" key="2">
    <source>
        <dbReference type="Proteomes" id="UP000471465"/>
    </source>
</evidence>
<keyword evidence="2" id="KW-1185">Reference proteome</keyword>
<dbReference type="AlphaFoldDB" id="A0A6N7C2E2"/>
<protein>
    <submittedName>
        <fullName evidence="1">Uncharacterized protein</fullName>
    </submittedName>
</protein>
<dbReference type="Proteomes" id="UP000471465">
    <property type="component" value="Unassembled WGS sequence"/>
</dbReference>
<evidence type="ECO:0000313" key="1">
    <source>
        <dbReference type="EMBL" id="KAF0569516.1"/>
    </source>
</evidence>
<reference evidence="1 2" key="1">
    <citation type="submission" date="2019-09" db="EMBL/GenBank/DDBJ databases">
        <title>Draft genome sequence of Psychrobacter nivimaris LAMA 639, in search for biotechnological relevant genes.</title>
        <authorList>
            <person name="Lima A.O.S."/>
            <person name="Staloch B.E.K."/>
            <person name="Freitas R.C."/>
            <person name="Niero H."/>
            <person name="Silva M.A.C."/>
        </authorList>
    </citation>
    <scope>NUCLEOTIDE SEQUENCE [LARGE SCALE GENOMIC DNA]</scope>
    <source>
        <strain evidence="1 2">LAMA 639</strain>
    </source>
</reference>
<organism evidence="1 2">
    <name type="scientific">Psychrobacter nivimaris</name>
    <dbReference type="NCBI Taxonomy" id="281738"/>
    <lineage>
        <taxon>Bacteria</taxon>
        <taxon>Pseudomonadati</taxon>
        <taxon>Pseudomonadota</taxon>
        <taxon>Gammaproteobacteria</taxon>
        <taxon>Moraxellales</taxon>
        <taxon>Moraxellaceae</taxon>
        <taxon>Psychrobacter</taxon>
    </lineage>
</organism>
<gene>
    <name evidence="1" type="ORF">FQV37_2541</name>
</gene>
<dbReference type="RefSeq" id="WP_160021191.1">
    <property type="nucleotide sequence ID" value="NZ_VZIZ01000007.1"/>
</dbReference>
<dbReference type="EMBL" id="VZIZ01000007">
    <property type="protein sequence ID" value="KAF0569516.1"/>
    <property type="molecule type" value="Genomic_DNA"/>
</dbReference>